<reference evidence="1 2" key="1">
    <citation type="submission" date="2009-01" db="EMBL/GenBank/DDBJ databases">
        <authorList>
            <person name="Fulton L."/>
            <person name="Clifton S."/>
            <person name="Fulton B."/>
            <person name="Xu J."/>
            <person name="Minx P."/>
            <person name="Pepin K.H."/>
            <person name="Johnson M."/>
            <person name="Bhonagiri V."/>
            <person name="Nash W.E."/>
            <person name="Mardis E.R."/>
            <person name="Wilson R.K."/>
        </authorList>
    </citation>
    <scope>NUCLEOTIDE SEQUENCE [LARGE SCALE GENOMIC DNA]</scope>
    <source>
        <strain evidence="1 2">DSM 5476</strain>
    </source>
</reference>
<name>C0EH22_9FIRM</name>
<organism evidence="1 2">
    <name type="scientific">[Clostridium] methylpentosum DSM 5476</name>
    <dbReference type="NCBI Taxonomy" id="537013"/>
    <lineage>
        <taxon>Bacteria</taxon>
        <taxon>Bacillati</taxon>
        <taxon>Bacillota</taxon>
        <taxon>Clostridia</taxon>
        <taxon>Eubacteriales</taxon>
        <taxon>Oscillospiraceae</taxon>
        <taxon>Oscillospiraceae incertae sedis</taxon>
    </lineage>
</organism>
<gene>
    <name evidence="1" type="ORF">CLOSTMETH_03167</name>
</gene>
<protein>
    <recommendedName>
        <fullName evidence="3">Glycosyltransferase 2-like domain-containing protein</fullName>
    </recommendedName>
</protein>
<dbReference type="AlphaFoldDB" id="C0EH22"/>
<keyword evidence="2" id="KW-1185">Reference proteome</keyword>
<dbReference type="EMBL" id="ACEC01000114">
    <property type="protein sequence ID" value="EEG29227.1"/>
    <property type="molecule type" value="Genomic_DNA"/>
</dbReference>
<accession>C0EH22</accession>
<evidence type="ECO:0008006" key="3">
    <source>
        <dbReference type="Google" id="ProtNLM"/>
    </source>
</evidence>
<evidence type="ECO:0000313" key="2">
    <source>
        <dbReference type="Proteomes" id="UP000003340"/>
    </source>
</evidence>
<comment type="caution">
    <text evidence="1">The sequence shown here is derived from an EMBL/GenBank/DDBJ whole genome shotgun (WGS) entry which is preliminary data.</text>
</comment>
<evidence type="ECO:0000313" key="1">
    <source>
        <dbReference type="EMBL" id="EEG29227.1"/>
    </source>
</evidence>
<dbReference type="Proteomes" id="UP000003340">
    <property type="component" value="Unassembled WGS sequence"/>
</dbReference>
<proteinExistence type="predicted"/>
<dbReference type="STRING" id="537013.CLOSTMETH_03167"/>
<dbReference type="HOGENOM" id="CLU_169505_0_0_9"/>
<sequence length="118" mass="13001">MLTILYAVIAVAAVIGFAEVIGWIQQKIIYGRNKFETVSVVPFTGHVENAELIVRDALNSLRWNNRRSPNTLIIIDAGMDSETRCICDILSEDLDGVAVCTQEDAGGVLAEKLHFPQK</sequence>
<reference evidence="1 2" key="2">
    <citation type="submission" date="2009-02" db="EMBL/GenBank/DDBJ databases">
        <title>Draft genome sequence of Clostridium methylpentosum (DSM 5476).</title>
        <authorList>
            <person name="Sudarsanam P."/>
            <person name="Ley R."/>
            <person name="Guruge J."/>
            <person name="Turnbaugh P.J."/>
            <person name="Mahowald M."/>
            <person name="Liep D."/>
            <person name="Gordon J."/>
        </authorList>
    </citation>
    <scope>NUCLEOTIDE SEQUENCE [LARGE SCALE GENOMIC DNA]</scope>
    <source>
        <strain evidence="1 2">DSM 5476</strain>
    </source>
</reference>